<accession>A0A344TFP5</accession>
<dbReference type="Gene3D" id="3.30.420.260">
    <property type="match status" value="1"/>
</dbReference>
<dbReference type="EMBL" id="CP030850">
    <property type="protein sequence ID" value="AXE17466.1"/>
    <property type="molecule type" value="Genomic_DNA"/>
</dbReference>
<dbReference type="CDD" id="cd24013">
    <property type="entry name" value="ASKHA_ATPase_BT3980-like"/>
    <property type="match status" value="1"/>
</dbReference>
<dbReference type="InterPro" id="IPR024213">
    <property type="entry name" value="DUF3822"/>
</dbReference>
<dbReference type="Proteomes" id="UP000251993">
    <property type="component" value="Chromosome"/>
</dbReference>
<proteinExistence type="predicted"/>
<gene>
    <name evidence="1" type="ORF">DR864_06845</name>
</gene>
<reference evidence="1 2" key="1">
    <citation type="submission" date="2018-07" db="EMBL/GenBank/DDBJ databases">
        <title>Genome sequencing of Runella.</title>
        <authorList>
            <person name="Baek M.-G."/>
            <person name="Yi H."/>
        </authorList>
    </citation>
    <scope>NUCLEOTIDE SEQUENCE [LARGE SCALE GENOMIC DNA]</scope>
    <source>
        <strain evidence="1 2">HYN0085</strain>
    </source>
</reference>
<dbReference type="AlphaFoldDB" id="A0A344TFP5"/>
<dbReference type="Pfam" id="PF12864">
    <property type="entry name" value="DUF3822"/>
    <property type="match status" value="1"/>
</dbReference>
<name>A0A344TFP5_9BACT</name>
<dbReference type="OrthoDB" id="658622at2"/>
<evidence type="ECO:0000313" key="2">
    <source>
        <dbReference type="Proteomes" id="UP000251993"/>
    </source>
</evidence>
<keyword evidence="2" id="KW-1185">Reference proteome</keyword>
<dbReference type="Gene3D" id="3.30.420.250">
    <property type="match status" value="1"/>
</dbReference>
<dbReference type="RefSeq" id="WP_114066251.1">
    <property type="nucleotide sequence ID" value="NZ_CP030850.1"/>
</dbReference>
<organism evidence="1 2">
    <name type="scientific">Runella rosea</name>
    <dbReference type="NCBI Taxonomy" id="2259595"/>
    <lineage>
        <taxon>Bacteria</taxon>
        <taxon>Pseudomonadati</taxon>
        <taxon>Bacteroidota</taxon>
        <taxon>Cytophagia</taxon>
        <taxon>Cytophagales</taxon>
        <taxon>Spirosomataceae</taxon>
        <taxon>Runella</taxon>
    </lineage>
</organism>
<evidence type="ECO:0000313" key="1">
    <source>
        <dbReference type="EMBL" id="AXE17466.1"/>
    </source>
</evidence>
<sequence length="296" mass="34420">MVDTQNVIAPLLEIKDERFDPTKCAEYELLMELGAERLRFLVLDSKKKRVLYLEDYLIGGLPSEKKWANWLAKLSALHPFWGSNLWKSVTVSFNTPYFTLVPEAYFRKEYVNSYLSLVQGDLFETDQILHREVKRIEARNVFTVNKELWEWVLNTYTLQLPAFIHQTNALIEGALALSVLDKEAVLMNLHFEDDFVTLVIVKNDSLLMCNKFAYKAAADMAYFIMFVLDSLQLKPAEVKCRFYGETTPYSEDYQLLQKFLPHLSFGKTPETLVLGEAFEDVPEHRYYSLYTIPFAS</sequence>
<dbReference type="KEGG" id="run:DR864_06845"/>
<protein>
    <recommendedName>
        <fullName evidence="3">DUF3822 family protein</fullName>
    </recommendedName>
</protein>
<evidence type="ECO:0008006" key="3">
    <source>
        <dbReference type="Google" id="ProtNLM"/>
    </source>
</evidence>